<sequence>MSQAFTPALGREALTPLYDLVIRLLTRERYWRSLLLEQVAPHDGENILDLGCGTGTFAIMLKLRSPGVRILGIDPDLGILQIARKKARRAGVEIEWRQGVASDLAGSPGTFDKAVSSLVFHQVTQREKEAGIAAMVASVRSGGEVHIADYAQQRGYMRQLFRIVQRLDGYENTQANADGALERIFARYDGPTRAAAVVATPTGAISLFRMLVDHPSERQVP</sequence>
<keyword evidence="6" id="KW-1185">Reference proteome</keyword>
<evidence type="ECO:0000256" key="1">
    <source>
        <dbReference type="ARBA" id="ARBA00022603"/>
    </source>
</evidence>
<proteinExistence type="predicted"/>
<name>A0A0F7JW69_9SPHN</name>
<dbReference type="EMBL" id="CP011450">
    <property type="protein sequence ID" value="AKH18893.1"/>
    <property type="molecule type" value="Genomic_DNA"/>
</dbReference>
<dbReference type="GO" id="GO:0032259">
    <property type="term" value="P:methylation"/>
    <property type="evidence" value="ECO:0007669"/>
    <property type="project" value="UniProtKB-KW"/>
</dbReference>
<dbReference type="InterPro" id="IPR029063">
    <property type="entry name" value="SAM-dependent_MTases_sf"/>
</dbReference>
<keyword evidence="2" id="KW-0808">Transferase</keyword>
<dbReference type="CDD" id="cd02440">
    <property type="entry name" value="AdoMet_MTases"/>
    <property type="match status" value="1"/>
</dbReference>
<dbReference type="Gene3D" id="3.40.50.150">
    <property type="entry name" value="Vaccinia Virus protein VP39"/>
    <property type="match status" value="1"/>
</dbReference>
<dbReference type="Pfam" id="PF13649">
    <property type="entry name" value="Methyltransf_25"/>
    <property type="match status" value="1"/>
</dbReference>
<dbReference type="PANTHER" id="PTHR43464">
    <property type="entry name" value="METHYLTRANSFERASE"/>
    <property type="match status" value="1"/>
</dbReference>
<evidence type="ECO:0000313" key="5">
    <source>
        <dbReference type="EMBL" id="AKH18893.1"/>
    </source>
</evidence>
<keyword evidence="3" id="KW-0949">S-adenosyl-L-methionine</keyword>
<accession>A0A0F7JW69</accession>
<feature type="domain" description="Methyltransferase" evidence="4">
    <location>
        <begin position="47"/>
        <end position="143"/>
    </location>
</feature>
<dbReference type="GO" id="GO:0008168">
    <property type="term" value="F:methyltransferase activity"/>
    <property type="evidence" value="ECO:0007669"/>
    <property type="project" value="UniProtKB-KW"/>
</dbReference>
<geneLocation type="plasmid" evidence="5 6">
    <name>pNXO2</name>
</geneLocation>
<keyword evidence="1" id="KW-0489">Methyltransferase</keyword>
<evidence type="ECO:0000259" key="4">
    <source>
        <dbReference type="Pfam" id="PF13649"/>
    </source>
</evidence>
<evidence type="ECO:0000256" key="2">
    <source>
        <dbReference type="ARBA" id="ARBA00022679"/>
    </source>
</evidence>
<evidence type="ECO:0000313" key="6">
    <source>
        <dbReference type="Proteomes" id="UP000018851"/>
    </source>
</evidence>
<dbReference type="InterPro" id="IPR041698">
    <property type="entry name" value="Methyltransf_25"/>
</dbReference>
<keyword evidence="5" id="KW-0614">Plasmid</keyword>
<dbReference type="Proteomes" id="UP000018851">
    <property type="component" value="Plasmid pNXO2"/>
</dbReference>
<dbReference type="PANTHER" id="PTHR43464:SF19">
    <property type="entry name" value="UBIQUINONE BIOSYNTHESIS O-METHYLTRANSFERASE, MITOCHONDRIAL"/>
    <property type="match status" value="1"/>
</dbReference>
<evidence type="ECO:0000256" key="3">
    <source>
        <dbReference type="ARBA" id="ARBA00022691"/>
    </source>
</evidence>
<dbReference type="RefSeq" id="WP_047100373.1">
    <property type="nucleotide sequence ID" value="NZ_CP011450.1"/>
</dbReference>
<dbReference type="SUPFAM" id="SSF53335">
    <property type="entry name" value="S-adenosyl-L-methionine-dependent methyltransferases"/>
    <property type="match status" value="1"/>
</dbReference>
<dbReference type="AlphaFoldDB" id="A0A0F7JW69"/>
<protein>
    <recommendedName>
        <fullName evidence="4">Methyltransferase domain-containing protein</fullName>
    </recommendedName>
</protein>
<gene>
    <name evidence="5" type="ORF">NX02_p1260</name>
</gene>
<organism evidence="5 6">
    <name type="scientific">Sphingomonas sanxanigenens DSM 19645 = NX02</name>
    <dbReference type="NCBI Taxonomy" id="1123269"/>
    <lineage>
        <taxon>Bacteria</taxon>
        <taxon>Pseudomonadati</taxon>
        <taxon>Pseudomonadota</taxon>
        <taxon>Alphaproteobacteria</taxon>
        <taxon>Sphingomonadales</taxon>
        <taxon>Sphingomonadaceae</taxon>
        <taxon>Sphingomonas</taxon>
    </lineage>
</organism>
<dbReference type="OrthoDB" id="9795634at2"/>
<dbReference type="KEGG" id="ssan:NX02_p1260"/>
<reference evidence="5 6" key="1">
    <citation type="submission" date="2015-05" db="EMBL/GenBank/DDBJ databases">
        <title>Plasmid of Sphingomonas sanxanigenens NX02.</title>
        <authorList>
            <person name="Huang H."/>
            <person name="Ma T."/>
        </authorList>
    </citation>
    <scope>NUCLEOTIDE SEQUENCE [LARGE SCALE GENOMIC DNA]</scope>
    <source>
        <strain evidence="5 6">NX02</strain>
        <plasmid evidence="6">Plasmid pNXO2</plasmid>
    </source>
</reference>